<protein>
    <submittedName>
        <fullName evidence="1">Uncharacterized protein</fullName>
    </submittedName>
</protein>
<dbReference type="EMBL" id="DAAOAD010000020">
    <property type="protein sequence ID" value="HAD2178687.1"/>
    <property type="molecule type" value="Genomic_DNA"/>
</dbReference>
<reference evidence="1" key="1">
    <citation type="journal article" date="2018" name="Genome Biol.">
        <title>SKESA: strategic k-mer extension for scrupulous assemblies.</title>
        <authorList>
            <person name="Souvorov A."/>
            <person name="Agarwala R."/>
            <person name="Lipman D.J."/>
        </authorList>
    </citation>
    <scope>NUCLEOTIDE SEQUENCE</scope>
    <source>
        <strain evidence="1">Salmonella enterica subsp. enterica</strain>
    </source>
</reference>
<accession>A0A711IMX9</accession>
<reference evidence="1" key="2">
    <citation type="submission" date="2019-01" db="EMBL/GenBank/DDBJ databases">
        <authorList>
            <consortium name="NCBI Pathogen Detection Project"/>
        </authorList>
    </citation>
    <scope>NUCLEOTIDE SEQUENCE</scope>
    <source>
        <strain evidence="1">Salmonella enterica subsp. enterica</strain>
    </source>
</reference>
<organism evidence="1">
    <name type="scientific">Salmonella enterica I</name>
    <dbReference type="NCBI Taxonomy" id="59201"/>
    <lineage>
        <taxon>Bacteria</taxon>
        <taxon>Pseudomonadati</taxon>
        <taxon>Pseudomonadota</taxon>
        <taxon>Gammaproteobacteria</taxon>
        <taxon>Enterobacterales</taxon>
        <taxon>Enterobacteriaceae</taxon>
        <taxon>Salmonella</taxon>
    </lineage>
</organism>
<name>A0A711IMX9_SALET</name>
<evidence type="ECO:0000313" key="1">
    <source>
        <dbReference type="EMBL" id="HAD2178687.1"/>
    </source>
</evidence>
<sequence>MMIIFRYLIIIILSVYMTGCTNNNLKKEDIPEDMFAIIYGSDSIKKYEHGQMELTKNINSGCIEALVFLSEEDPEKYSDYINDYHKIAEGYRFLDDNRTFMNKDSIELLVRGLNVKKDVLCSRVKFESFQHLKNKFQQ</sequence>
<comment type="caution">
    <text evidence="1">The sequence shown here is derived from an EMBL/GenBank/DDBJ whole genome shotgun (WGS) entry which is preliminary data.</text>
</comment>
<dbReference type="AlphaFoldDB" id="A0A711IMX9"/>
<gene>
    <name evidence="1" type="ORF">G1G62_24485</name>
</gene>
<proteinExistence type="predicted"/>